<dbReference type="GO" id="GO:0004190">
    <property type="term" value="F:aspartic-type endopeptidase activity"/>
    <property type="evidence" value="ECO:0007669"/>
    <property type="project" value="UniProtKB-UniRule"/>
</dbReference>
<dbReference type="EC" id="3.4.23.36" evidence="9"/>
<dbReference type="KEGG" id="cyz:C3B44_03775"/>
<feature type="transmembrane region" description="Helical" evidence="9">
    <location>
        <begin position="112"/>
        <end position="130"/>
    </location>
</feature>
<dbReference type="Pfam" id="PF01252">
    <property type="entry name" value="Peptidase_A8"/>
    <property type="match status" value="1"/>
</dbReference>
<gene>
    <name evidence="9 12" type="primary">lspA</name>
    <name evidence="12" type="ORF">DF222_06435</name>
</gene>
<dbReference type="NCBIfam" id="TIGR00077">
    <property type="entry name" value="lspA"/>
    <property type="match status" value="1"/>
</dbReference>
<keyword evidence="4 9" id="KW-0812">Transmembrane</keyword>
<dbReference type="GO" id="GO:0006508">
    <property type="term" value="P:proteolysis"/>
    <property type="evidence" value="ECO:0007669"/>
    <property type="project" value="UniProtKB-KW"/>
</dbReference>
<dbReference type="PROSITE" id="PS00855">
    <property type="entry name" value="SPASE_II"/>
    <property type="match status" value="1"/>
</dbReference>
<evidence type="ECO:0000256" key="2">
    <source>
        <dbReference type="ARBA" id="ARBA00022475"/>
    </source>
</evidence>
<evidence type="ECO:0000256" key="5">
    <source>
        <dbReference type="ARBA" id="ARBA00022750"/>
    </source>
</evidence>
<evidence type="ECO:0000256" key="8">
    <source>
        <dbReference type="ARBA" id="ARBA00023136"/>
    </source>
</evidence>
<dbReference type="OrthoDB" id="4308908at2"/>
<dbReference type="EMBL" id="QEEZ01000010">
    <property type="protein sequence ID" value="PWC01573.1"/>
    <property type="molecule type" value="Genomic_DNA"/>
</dbReference>
<proteinExistence type="inferred from homology"/>
<protein>
    <recommendedName>
        <fullName evidence="9">Lipoprotein signal peptidase</fullName>
        <ecNumber evidence="9">3.4.23.36</ecNumber>
    </recommendedName>
    <alternativeName>
        <fullName evidence="9">Prolipoprotein signal peptidase</fullName>
    </alternativeName>
    <alternativeName>
        <fullName evidence="9">Signal peptidase II</fullName>
        <shortName evidence="9">SPase II</shortName>
    </alternativeName>
</protein>
<feature type="active site" evidence="9">
    <location>
        <position position="156"/>
    </location>
</feature>
<evidence type="ECO:0000256" key="7">
    <source>
        <dbReference type="ARBA" id="ARBA00022989"/>
    </source>
</evidence>
<feature type="transmembrane region" description="Helical" evidence="9">
    <location>
        <begin position="27"/>
        <end position="44"/>
    </location>
</feature>
<keyword evidence="2 9" id="KW-1003">Cell membrane</keyword>
<feature type="active site" evidence="9">
    <location>
        <position position="142"/>
    </location>
</feature>
<dbReference type="HAMAP" id="MF_00161">
    <property type="entry name" value="LspA"/>
    <property type="match status" value="1"/>
</dbReference>
<evidence type="ECO:0000256" key="10">
    <source>
        <dbReference type="RuleBase" id="RU000594"/>
    </source>
</evidence>
<dbReference type="UniPathway" id="UPA00665"/>
<evidence type="ECO:0000313" key="12">
    <source>
        <dbReference type="EMBL" id="PWC01573.1"/>
    </source>
</evidence>
<evidence type="ECO:0000256" key="9">
    <source>
        <dbReference type="HAMAP-Rule" id="MF_00161"/>
    </source>
</evidence>
<keyword evidence="5 9" id="KW-0064">Aspartyl protease</keyword>
<evidence type="ECO:0000256" key="3">
    <source>
        <dbReference type="ARBA" id="ARBA00022670"/>
    </source>
</evidence>
<dbReference type="PANTHER" id="PTHR33695">
    <property type="entry name" value="LIPOPROTEIN SIGNAL PEPTIDASE"/>
    <property type="match status" value="1"/>
</dbReference>
<dbReference type="GO" id="GO:0005886">
    <property type="term" value="C:plasma membrane"/>
    <property type="evidence" value="ECO:0007669"/>
    <property type="project" value="UniProtKB-SubCell"/>
</dbReference>
<evidence type="ECO:0000313" key="13">
    <source>
        <dbReference type="Proteomes" id="UP000244989"/>
    </source>
</evidence>
<organism evidence="12 13">
    <name type="scientific">Corynebacterium yudongzhengii</name>
    <dbReference type="NCBI Taxonomy" id="2080740"/>
    <lineage>
        <taxon>Bacteria</taxon>
        <taxon>Bacillati</taxon>
        <taxon>Actinomycetota</taxon>
        <taxon>Actinomycetes</taxon>
        <taxon>Mycobacteriales</taxon>
        <taxon>Corynebacteriaceae</taxon>
        <taxon>Corynebacterium</taxon>
    </lineage>
</organism>
<feature type="transmembrane region" description="Helical" evidence="9">
    <location>
        <begin position="85"/>
        <end position="105"/>
    </location>
</feature>
<keyword evidence="7 9" id="KW-1133">Transmembrane helix</keyword>
<sequence length="186" mass="20403">MNVVSEPDKPSRSTAVTRDPRRRGRNLGLIIAMMVAVAVIDQVVKQIMVTNLQEGVPVNVIGEFFQLFLLYNPGAAFGMGQDSTWLFTIIQLAFVIGTTVAAFFLRDRPTSAGLALIGGGALGNLIDRLVREPGFYFGHVVDYISIGDFAIFNLADASINIGVVVFVIAILTEERRLKREYEHDDA</sequence>
<keyword evidence="13" id="KW-1185">Reference proteome</keyword>
<name>A0A2U1T6H3_9CORY</name>
<evidence type="ECO:0000256" key="11">
    <source>
        <dbReference type="RuleBase" id="RU004181"/>
    </source>
</evidence>
<comment type="catalytic activity">
    <reaction evidence="9 10">
        <text>Release of signal peptides from bacterial membrane prolipoproteins. Hydrolyzes -Xaa-Yaa-Zaa-|-(S,diacylglyceryl)Cys-, in which Xaa is hydrophobic (preferably Leu), and Yaa (Ala or Ser) and Zaa (Gly or Ala) have small, neutral side chains.</text>
        <dbReference type="EC" id="3.4.23.36"/>
    </reaction>
</comment>
<keyword evidence="6 9" id="KW-0378">Hydrolase</keyword>
<dbReference type="AlphaFoldDB" id="A0A2U1T6H3"/>
<comment type="function">
    <text evidence="9 10">This protein specifically catalyzes the removal of signal peptides from prolipoproteins.</text>
</comment>
<dbReference type="PRINTS" id="PR00781">
    <property type="entry name" value="LIPOSIGPTASE"/>
</dbReference>
<keyword evidence="8 9" id="KW-0472">Membrane</keyword>
<keyword evidence="3 9" id="KW-0645">Protease</keyword>
<dbReference type="Proteomes" id="UP000244989">
    <property type="component" value="Unassembled WGS sequence"/>
</dbReference>
<comment type="similarity">
    <text evidence="1 9 11">Belongs to the peptidase A8 family.</text>
</comment>
<comment type="subcellular location">
    <subcellularLocation>
        <location evidence="9">Cell membrane</location>
        <topology evidence="9">Multi-pass membrane protein</topology>
    </subcellularLocation>
</comment>
<evidence type="ECO:0000256" key="1">
    <source>
        <dbReference type="ARBA" id="ARBA00006139"/>
    </source>
</evidence>
<evidence type="ECO:0000256" key="6">
    <source>
        <dbReference type="ARBA" id="ARBA00022801"/>
    </source>
</evidence>
<comment type="pathway">
    <text evidence="9">Protein modification; lipoprotein biosynthesis (signal peptide cleavage).</text>
</comment>
<evidence type="ECO:0000256" key="4">
    <source>
        <dbReference type="ARBA" id="ARBA00022692"/>
    </source>
</evidence>
<accession>A0A2U1T6H3</accession>
<dbReference type="PANTHER" id="PTHR33695:SF1">
    <property type="entry name" value="LIPOPROTEIN SIGNAL PEPTIDASE"/>
    <property type="match status" value="1"/>
</dbReference>
<dbReference type="InterPro" id="IPR001872">
    <property type="entry name" value="Peptidase_A8"/>
</dbReference>
<comment type="caution">
    <text evidence="12">The sequence shown here is derived from an EMBL/GenBank/DDBJ whole genome shotgun (WGS) entry which is preliminary data.</text>
</comment>
<feature type="transmembrane region" description="Helical" evidence="9">
    <location>
        <begin position="150"/>
        <end position="171"/>
    </location>
</feature>
<reference evidence="13" key="1">
    <citation type="submission" date="2018-04" db="EMBL/GenBank/DDBJ databases">
        <authorList>
            <person name="Liu S."/>
            <person name="Wang Z."/>
            <person name="Li J."/>
        </authorList>
    </citation>
    <scope>NUCLEOTIDE SEQUENCE [LARGE SCALE GENOMIC DNA]</scope>
    <source>
        <strain evidence="13">2189</strain>
    </source>
</reference>